<keyword evidence="4" id="KW-0804">Transcription</keyword>
<reference evidence="7 8" key="1">
    <citation type="submission" date="2018-06" db="EMBL/GenBank/DDBJ databases">
        <title>Chryseolinea flavus sp. nov., a member of the phylum Bacteroidetes isolated from soil.</title>
        <authorList>
            <person name="Li Y."/>
            <person name="Wang J."/>
        </authorList>
    </citation>
    <scope>NUCLEOTIDE SEQUENCE [LARGE SCALE GENOMIC DNA]</scope>
    <source>
        <strain evidence="7 8">SDU1-6</strain>
    </source>
</reference>
<keyword evidence="8" id="KW-1185">Reference proteome</keyword>
<evidence type="ECO:0000313" key="8">
    <source>
        <dbReference type="Proteomes" id="UP000251889"/>
    </source>
</evidence>
<comment type="caution">
    <text evidence="7">The sequence shown here is derived from an EMBL/GenBank/DDBJ whole genome shotgun (WGS) entry which is preliminary data.</text>
</comment>
<dbReference type="EMBL" id="QMFY01000005">
    <property type="protein sequence ID" value="RAW00977.1"/>
    <property type="molecule type" value="Genomic_DNA"/>
</dbReference>
<dbReference type="InterPro" id="IPR013325">
    <property type="entry name" value="RNA_pol_sigma_r2"/>
</dbReference>
<keyword evidence="3" id="KW-0731">Sigma factor</keyword>
<dbReference type="InterPro" id="IPR007627">
    <property type="entry name" value="RNA_pol_sigma70_r2"/>
</dbReference>
<feature type="domain" description="RNA polymerase sigma-70 region 2" evidence="5">
    <location>
        <begin position="19"/>
        <end position="85"/>
    </location>
</feature>
<gene>
    <name evidence="7" type="ORF">DQQ10_12110</name>
</gene>
<evidence type="ECO:0000259" key="6">
    <source>
        <dbReference type="Pfam" id="PF08281"/>
    </source>
</evidence>
<organism evidence="7 8">
    <name type="scientific">Pseudochryseolinea flava</name>
    <dbReference type="NCBI Taxonomy" id="2059302"/>
    <lineage>
        <taxon>Bacteria</taxon>
        <taxon>Pseudomonadati</taxon>
        <taxon>Bacteroidota</taxon>
        <taxon>Cytophagia</taxon>
        <taxon>Cytophagales</taxon>
        <taxon>Fulvivirgaceae</taxon>
        <taxon>Pseudochryseolinea</taxon>
    </lineage>
</organism>
<dbReference type="GO" id="GO:0006352">
    <property type="term" value="P:DNA-templated transcription initiation"/>
    <property type="evidence" value="ECO:0007669"/>
    <property type="project" value="InterPro"/>
</dbReference>
<evidence type="ECO:0000256" key="2">
    <source>
        <dbReference type="ARBA" id="ARBA00023015"/>
    </source>
</evidence>
<dbReference type="InterPro" id="IPR013324">
    <property type="entry name" value="RNA_pol_sigma_r3/r4-like"/>
</dbReference>
<protein>
    <submittedName>
        <fullName evidence="7">RNA polymerase subunit sigma-70</fullName>
    </submittedName>
</protein>
<dbReference type="RefSeq" id="WP_112747133.1">
    <property type="nucleotide sequence ID" value="NZ_QMFY01000005.1"/>
</dbReference>
<dbReference type="Proteomes" id="UP000251889">
    <property type="component" value="Unassembled WGS sequence"/>
</dbReference>
<dbReference type="GO" id="GO:0003677">
    <property type="term" value="F:DNA binding"/>
    <property type="evidence" value="ECO:0007669"/>
    <property type="project" value="InterPro"/>
</dbReference>
<dbReference type="Pfam" id="PF08281">
    <property type="entry name" value="Sigma70_r4_2"/>
    <property type="match status" value="1"/>
</dbReference>
<dbReference type="OrthoDB" id="1493925at2"/>
<dbReference type="AlphaFoldDB" id="A0A364Y580"/>
<comment type="similarity">
    <text evidence="1">Belongs to the sigma-70 factor family. ECF subfamily.</text>
</comment>
<dbReference type="SUPFAM" id="SSF88659">
    <property type="entry name" value="Sigma3 and sigma4 domains of RNA polymerase sigma factors"/>
    <property type="match status" value="1"/>
</dbReference>
<dbReference type="Gene3D" id="1.10.1740.10">
    <property type="match status" value="1"/>
</dbReference>
<evidence type="ECO:0000256" key="1">
    <source>
        <dbReference type="ARBA" id="ARBA00010641"/>
    </source>
</evidence>
<dbReference type="InterPro" id="IPR014284">
    <property type="entry name" value="RNA_pol_sigma-70_dom"/>
</dbReference>
<proteinExistence type="inferred from homology"/>
<dbReference type="InterPro" id="IPR036388">
    <property type="entry name" value="WH-like_DNA-bd_sf"/>
</dbReference>
<sequence>MHLLIEGCKKHDRENQRLLYQHHYAYAMSICLRYSRTREEAREILNDGFMKVFSKIDQYNPETSFQGWLRRIMINTAIDHYRKEEKHYQQVSIERAEYTFTTSASAVEDLSHAELMTMVQALSPAYRTVFNMYVIDGYTHREIGEILQISEGTSKSNLLKAREVLKERLQKLNVTAYAKSV</sequence>
<dbReference type="InterPro" id="IPR013249">
    <property type="entry name" value="RNA_pol_sigma70_r4_t2"/>
</dbReference>
<evidence type="ECO:0000256" key="4">
    <source>
        <dbReference type="ARBA" id="ARBA00023163"/>
    </source>
</evidence>
<dbReference type="SUPFAM" id="SSF88946">
    <property type="entry name" value="Sigma2 domain of RNA polymerase sigma factors"/>
    <property type="match status" value="1"/>
</dbReference>
<name>A0A364Y580_9BACT</name>
<dbReference type="CDD" id="cd06171">
    <property type="entry name" value="Sigma70_r4"/>
    <property type="match status" value="1"/>
</dbReference>
<evidence type="ECO:0000313" key="7">
    <source>
        <dbReference type="EMBL" id="RAW00977.1"/>
    </source>
</evidence>
<dbReference type="PANTHER" id="PTHR43133">
    <property type="entry name" value="RNA POLYMERASE ECF-TYPE SIGMA FACTO"/>
    <property type="match status" value="1"/>
</dbReference>
<evidence type="ECO:0000256" key="3">
    <source>
        <dbReference type="ARBA" id="ARBA00023082"/>
    </source>
</evidence>
<dbReference type="Gene3D" id="1.10.10.10">
    <property type="entry name" value="Winged helix-like DNA-binding domain superfamily/Winged helix DNA-binding domain"/>
    <property type="match status" value="1"/>
</dbReference>
<accession>A0A364Y580</accession>
<dbReference type="NCBIfam" id="TIGR02937">
    <property type="entry name" value="sigma70-ECF"/>
    <property type="match status" value="1"/>
</dbReference>
<evidence type="ECO:0000259" key="5">
    <source>
        <dbReference type="Pfam" id="PF04542"/>
    </source>
</evidence>
<keyword evidence="2" id="KW-0805">Transcription regulation</keyword>
<dbReference type="PANTHER" id="PTHR43133:SF46">
    <property type="entry name" value="RNA POLYMERASE SIGMA-70 FACTOR ECF SUBFAMILY"/>
    <property type="match status" value="1"/>
</dbReference>
<feature type="domain" description="RNA polymerase sigma factor 70 region 4 type 2" evidence="6">
    <location>
        <begin position="113"/>
        <end position="163"/>
    </location>
</feature>
<dbReference type="Pfam" id="PF04542">
    <property type="entry name" value="Sigma70_r2"/>
    <property type="match status" value="1"/>
</dbReference>
<dbReference type="GO" id="GO:0016987">
    <property type="term" value="F:sigma factor activity"/>
    <property type="evidence" value="ECO:0007669"/>
    <property type="project" value="UniProtKB-KW"/>
</dbReference>
<dbReference type="InterPro" id="IPR039425">
    <property type="entry name" value="RNA_pol_sigma-70-like"/>
</dbReference>